<evidence type="ECO:0000313" key="3">
    <source>
        <dbReference type="Proteomes" id="UP000095283"/>
    </source>
</evidence>
<dbReference type="WBParaSite" id="Hba_12999">
    <property type="protein sequence ID" value="Hba_12999"/>
    <property type="gene ID" value="Hba_12999"/>
</dbReference>
<proteinExistence type="predicted"/>
<protein>
    <submittedName>
        <fullName evidence="4">Secreted protein</fullName>
    </submittedName>
</protein>
<sequence length="251" mass="28178">MQPAKRHPPVLLPLLLLFVHLADCQEKAEVDIRVSGACSPIYLHRKGIDVNKYRPAIRFNPDKIQLVPKNPVIPGCIKIKAEGVEILRPVKNLVAEVEMRIGGTPDPNNPTLPCSKKIDEKVNQCPCSKLEGTWSAARIFASRHLTGQHKSIDDDCKCDEMEPGLYDIETEMCTPELDDAKDYIPPEIQANILDKRPISMFITVYLMDLESRNESYLSAFGRAILQRRMAQSTVACFLLGIDVKLALPQFN</sequence>
<name>A0A1I7X5W8_HETBA</name>
<reference evidence="4" key="1">
    <citation type="submission" date="2016-11" db="UniProtKB">
        <authorList>
            <consortium name="WormBaseParasite"/>
        </authorList>
    </citation>
    <scope>IDENTIFICATION</scope>
</reference>
<evidence type="ECO:0000256" key="1">
    <source>
        <dbReference type="ARBA" id="ARBA00022729"/>
    </source>
</evidence>
<keyword evidence="1 2" id="KW-0732">Signal</keyword>
<accession>A0A1I7X5W8</accession>
<organism evidence="3 4">
    <name type="scientific">Heterorhabditis bacteriophora</name>
    <name type="common">Entomopathogenic nematode worm</name>
    <dbReference type="NCBI Taxonomy" id="37862"/>
    <lineage>
        <taxon>Eukaryota</taxon>
        <taxon>Metazoa</taxon>
        <taxon>Ecdysozoa</taxon>
        <taxon>Nematoda</taxon>
        <taxon>Chromadorea</taxon>
        <taxon>Rhabditida</taxon>
        <taxon>Rhabditina</taxon>
        <taxon>Rhabditomorpha</taxon>
        <taxon>Strongyloidea</taxon>
        <taxon>Heterorhabditidae</taxon>
        <taxon>Heterorhabditis</taxon>
    </lineage>
</organism>
<dbReference type="SUPFAM" id="SSF63707">
    <property type="entry name" value="Ganglioside M2 (gm2) activator"/>
    <property type="match status" value="1"/>
</dbReference>
<keyword evidence="3" id="KW-1185">Reference proteome</keyword>
<dbReference type="Proteomes" id="UP000095283">
    <property type="component" value="Unplaced"/>
</dbReference>
<dbReference type="InterPro" id="IPR036846">
    <property type="entry name" value="GM2-AP_sf"/>
</dbReference>
<evidence type="ECO:0000256" key="2">
    <source>
        <dbReference type="SAM" id="SignalP"/>
    </source>
</evidence>
<feature type="signal peptide" evidence="2">
    <location>
        <begin position="1"/>
        <end position="24"/>
    </location>
</feature>
<feature type="chain" id="PRO_5009311003" evidence="2">
    <location>
        <begin position="25"/>
        <end position="251"/>
    </location>
</feature>
<evidence type="ECO:0000313" key="4">
    <source>
        <dbReference type="WBParaSite" id="Hba_12999"/>
    </source>
</evidence>
<dbReference type="AlphaFoldDB" id="A0A1I7X5W8"/>